<comment type="caution">
    <text evidence="3">The sequence shown here is derived from an EMBL/GenBank/DDBJ whole genome shotgun (WGS) entry which is preliminary data.</text>
</comment>
<feature type="transmembrane region" description="Helical" evidence="1">
    <location>
        <begin position="38"/>
        <end position="56"/>
    </location>
</feature>
<accession>A0ABU4VM23</accession>
<keyword evidence="2" id="KW-0732">Signal</keyword>
<feature type="transmembrane region" description="Helical" evidence="1">
    <location>
        <begin position="112"/>
        <end position="133"/>
    </location>
</feature>
<protein>
    <recommendedName>
        <fullName evidence="5">Trp biosynthesis-associated membrane protein</fullName>
    </recommendedName>
</protein>
<feature type="chain" id="PRO_5045253944" description="Trp biosynthesis-associated membrane protein" evidence="2">
    <location>
        <begin position="20"/>
        <end position="152"/>
    </location>
</feature>
<proteinExistence type="predicted"/>
<evidence type="ECO:0000256" key="1">
    <source>
        <dbReference type="SAM" id="Phobius"/>
    </source>
</evidence>
<organism evidence="3 4">
    <name type="scientific">Patulibacter brassicae</name>
    <dbReference type="NCBI Taxonomy" id="1705717"/>
    <lineage>
        <taxon>Bacteria</taxon>
        <taxon>Bacillati</taxon>
        <taxon>Actinomycetota</taxon>
        <taxon>Thermoleophilia</taxon>
        <taxon>Solirubrobacterales</taxon>
        <taxon>Patulibacteraceae</taxon>
        <taxon>Patulibacter</taxon>
    </lineage>
</organism>
<gene>
    <name evidence="3" type="ORF">SK069_14905</name>
</gene>
<evidence type="ECO:0000313" key="4">
    <source>
        <dbReference type="Proteomes" id="UP001277761"/>
    </source>
</evidence>
<evidence type="ECO:0008006" key="5">
    <source>
        <dbReference type="Google" id="ProtNLM"/>
    </source>
</evidence>
<evidence type="ECO:0000313" key="3">
    <source>
        <dbReference type="EMBL" id="MDX8152889.1"/>
    </source>
</evidence>
<keyword evidence="4" id="KW-1185">Reference proteome</keyword>
<feature type="transmembrane region" description="Helical" evidence="1">
    <location>
        <begin position="63"/>
        <end position="81"/>
    </location>
</feature>
<keyword evidence="1" id="KW-1133">Transmembrane helix</keyword>
<name>A0ABU4VM23_9ACTN</name>
<dbReference type="EMBL" id="JAXAVX010000009">
    <property type="protein sequence ID" value="MDX8152889.1"/>
    <property type="molecule type" value="Genomic_DNA"/>
</dbReference>
<dbReference type="RefSeq" id="WP_319955043.1">
    <property type="nucleotide sequence ID" value="NZ_JAXAVX010000009.1"/>
</dbReference>
<keyword evidence="1" id="KW-0812">Transmembrane</keyword>
<sequence>MLGALALLAATALPVVSYALPPGVDGFDDAVSGWQRSGPLLPAAGLAALVLAPRAWRGRDVRAVAAGWLLAGVVVLAVALSRDAGRLDEVVTIGIGSTAGESSAVAGAGAGWYAETGGAVALLLAGGLLLILARGRRGRSAAAPARGTRAGA</sequence>
<evidence type="ECO:0000256" key="2">
    <source>
        <dbReference type="SAM" id="SignalP"/>
    </source>
</evidence>
<keyword evidence="1" id="KW-0472">Membrane</keyword>
<dbReference type="Proteomes" id="UP001277761">
    <property type="component" value="Unassembled WGS sequence"/>
</dbReference>
<feature type="signal peptide" evidence="2">
    <location>
        <begin position="1"/>
        <end position="19"/>
    </location>
</feature>
<reference evidence="3 4" key="1">
    <citation type="submission" date="2023-11" db="EMBL/GenBank/DDBJ databases">
        <authorList>
            <person name="Xu M."/>
            <person name="Jiang T."/>
        </authorList>
    </citation>
    <scope>NUCLEOTIDE SEQUENCE [LARGE SCALE GENOMIC DNA]</scope>
    <source>
        <strain evidence="3 4">SD</strain>
    </source>
</reference>